<name>A0A0C9YKL2_9AGAM</name>
<feature type="compositionally biased region" description="Acidic residues" evidence="1">
    <location>
        <begin position="72"/>
        <end position="89"/>
    </location>
</feature>
<proteinExistence type="predicted"/>
<reference evidence="3" key="2">
    <citation type="submission" date="2015-01" db="EMBL/GenBank/DDBJ databases">
        <title>Evolutionary Origins and Diversification of the Mycorrhizal Mutualists.</title>
        <authorList>
            <consortium name="DOE Joint Genome Institute"/>
            <consortium name="Mycorrhizal Genomics Consortium"/>
            <person name="Kohler A."/>
            <person name="Kuo A."/>
            <person name="Nagy L.G."/>
            <person name="Floudas D."/>
            <person name="Copeland A."/>
            <person name="Barry K.W."/>
            <person name="Cichocki N."/>
            <person name="Veneault-Fourrey C."/>
            <person name="LaButti K."/>
            <person name="Lindquist E.A."/>
            <person name="Lipzen A."/>
            <person name="Lundell T."/>
            <person name="Morin E."/>
            <person name="Murat C."/>
            <person name="Riley R."/>
            <person name="Ohm R."/>
            <person name="Sun H."/>
            <person name="Tunlid A."/>
            <person name="Henrissat B."/>
            <person name="Grigoriev I.V."/>
            <person name="Hibbett D.S."/>
            <person name="Martin F."/>
        </authorList>
    </citation>
    <scope>NUCLEOTIDE SEQUENCE [LARGE SCALE GENOMIC DNA]</scope>
    <source>
        <strain evidence="3">441</strain>
    </source>
</reference>
<feature type="region of interest" description="Disordered" evidence="1">
    <location>
        <begin position="1"/>
        <end position="89"/>
    </location>
</feature>
<feature type="compositionally biased region" description="Polar residues" evidence="1">
    <location>
        <begin position="30"/>
        <end position="41"/>
    </location>
</feature>
<evidence type="ECO:0000256" key="1">
    <source>
        <dbReference type="SAM" id="MobiDB-lite"/>
    </source>
</evidence>
<dbReference type="EMBL" id="KN834377">
    <property type="protein sequence ID" value="KIK10887.1"/>
    <property type="molecule type" value="Genomic_DNA"/>
</dbReference>
<feature type="compositionally biased region" description="Basic and acidic residues" evidence="1">
    <location>
        <begin position="58"/>
        <end position="71"/>
    </location>
</feature>
<gene>
    <name evidence="2" type="ORF">PISMIDRAFT_19994</name>
</gene>
<dbReference type="AlphaFoldDB" id="A0A0C9YKL2"/>
<accession>A0A0C9YKL2</accession>
<reference evidence="2 3" key="1">
    <citation type="submission" date="2014-04" db="EMBL/GenBank/DDBJ databases">
        <authorList>
            <consortium name="DOE Joint Genome Institute"/>
            <person name="Kuo A."/>
            <person name="Kohler A."/>
            <person name="Costa M.D."/>
            <person name="Nagy L.G."/>
            <person name="Floudas D."/>
            <person name="Copeland A."/>
            <person name="Barry K.W."/>
            <person name="Cichocki N."/>
            <person name="Veneault-Fourrey C."/>
            <person name="LaButti K."/>
            <person name="Lindquist E.A."/>
            <person name="Lipzen A."/>
            <person name="Lundell T."/>
            <person name="Morin E."/>
            <person name="Murat C."/>
            <person name="Sun H."/>
            <person name="Tunlid A."/>
            <person name="Henrissat B."/>
            <person name="Grigoriev I.V."/>
            <person name="Hibbett D.S."/>
            <person name="Martin F."/>
            <person name="Nordberg H.P."/>
            <person name="Cantor M.N."/>
            <person name="Hua S.X."/>
        </authorList>
    </citation>
    <scope>NUCLEOTIDE SEQUENCE [LARGE SCALE GENOMIC DNA]</scope>
    <source>
        <strain evidence="2 3">441</strain>
    </source>
</reference>
<evidence type="ECO:0000313" key="2">
    <source>
        <dbReference type="EMBL" id="KIK10887.1"/>
    </source>
</evidence>
<dbReference type="HOGENOM" id="CLU_2027649_0_0_1"/>
<sequence>MTTRLHSHSLAAEVSEQATPVTDDLHHPAGSSSRHSATTIHRTPDFPGGDEPDSNNPRGDDPGDDDPHNNNEDDEDNNDPFIDAPEDLDPQLAVLQNLVTAVNCLSCST</sequence>
<organism evidence="2 3">
    <name type="scientific">Pisolithus microcarpus 441</name>
    <dbReference type="NCBI Taxonomy" id="765257"/>
    <lineage>
        <taxon>Eukaryota</taxon>
        <taxon>Fungi</taxon>
        <taxon>Dikarya</taxon>
        <taxon>Basidiomycota</taxon>
        <taxon>Agaricomycotina</taxon>
        <taxon>Agaricomycetes</taxon>
        <taxon>Agaricomycetidae</taxon>
        <taxon>Boletales</taxon>
        <taxon>Sclerodermatineae</taxon>
        <taxon>Pisolithaceae</taxon>
        <taxon>Pisolithus</taxon>
    </lineage>
</organism>
<keyword evidence="3" id="KW-1185">Reference proteome</keyword>
<evidence type="ECO:0000313" key="3">
    <source>
        <dbReference type="Proteomes" id="UP000054018"/>
    </source>
</evidence>
<dbReference type="Proteomes" id="UP000054018">
    <property type="component" value="Unassembled WGS sequence"/>
</dbReference>
<protein>
    <submittedName>
        <fullName evidence="2">Uncharacterized protein</fullName>
    </submittedName>
</protein>